<keyword evidence="3" id="KW-1133">Transmembrane helix</keyword>
<dbReference type="Pfam" id="PF18998">
    <property type="entry name" value="Flg_new_2"/>
    <property type="match status" value="1"/>
</dbReference>
<dbReference type="InterPro" id="IPR044060">
    <property type="entry name" value="Bacterial_rp_domain"/>
</dbReference>
<evidence type="ECO:0000256" key="2">
    <source>
        <dbReference type="SAM" id="MobiDB-lite"/>
    </source>
</evidence>
<dbReference type="InterPro" id="IPR013783">
    <property type="entry name" value="Ig-like_fold"/>
</dbReference>
<feature type="compositionally biased region" description="Basic and acidic residues" evidence="2">
    <location>
        <begin position="663"/>
        <end position="675"/>
    </location>
</feature>
<feature type="transmembrane region" description="Helical" evidence="3">
    <location>
        <begin position="755"/>
        <end position="774"/>
    </location>
</feature>
<evidence type="ECO:0000259" key="4">
    <source>
        <dbReference type="Pfam" id="PF18998"/>
    </source>
</evidence>
<comment type="subcellular location">
    <subcellularLocation>
        <location evidence="1">Cell envelope</location>
    </subcellularLocation>
</comment>
<dbReference type="InterPro" id="IPR013378">
    <property type="entry name" value="InlB-like_B-rpt"/>
</dbReference>
<dbReference type="Gene3D" id="2.60.40.10">
    <property type="entry name" value="Immunoglobulins"/>
    <property type="match status" value="1"/>
</dbReference>
<evidence type="ECO:0000256" key="3">
    <source>
        <dbReference type="SAM" id="Phobius"/>
    </source>
</evidence>
<dbReference type="Pfam" id="PF09479">
    <property type="entry name" value="Flg_new"/>
    <property type="match status" value="1"/>
</dbReference>
<dbReference type="InterPro" id="IPR047589">
    <property type="entry name" value="DUF11_rpt"/>
</dbReference>
<proteinExistence type="predicted"/>
<name>A0A7C9NSI0_9BACT</name>
<dbReference type="NCBIfam" id="TIGR01451">
    <property type="entry name" value="B_ant_repeat"/>
    <property type="match status" value="1"/>
</dbReference>
<feature type="transmembrane region" description="Helical" evidence="3">
    <location>
        <begin position="34"/>
        <end position="55"/>
    </location>
</feature>
<evidence type="ECO:0000313" key="6">
    <source>
        <dbReference type="EMBL" id="NBI34349.1"/>
    </source>
</evidence>
<feature type="region of interest" description="Disordered" evidence="2">
    <location>
        <begin position="663"/>
        <end position="742"/>
    </location>
</feature>
<reference evidence="6" key="1">
    <citation type="submission" date="2018-08" db="EMBL/GenBank/DDBJ databases">
        <title>Murine metabolic-syndrome-specific gut microbial biobank.</title>
        <authorList>
            <person name="Liu C."/>
        </authorList>
    </citation>
    <scope>NUCLEOTIDE SEQUENCE [LARGE SCALE GENOMIC DNA]</scope>
    <source>
        <strain evidence="6">Z82</strain>
    </source>
</reference>
<dbReference type="Gene3D" id="2.60.40.4270">
    <property type="entry name" value="Listeria-Bacteroides repeat domain"/>
    <property type="match status" value="1"/>
</dbReference>
<protein>
    <submittedName>
        <fullName evidence="6">Uncharacterized protein</fullName>
    </submittedName>
</protein>
<dbReference type="AlphaFoldDB" id="A0A7C9NSI0"/>
<dbReference type="GO" id="GO:0030313">
    <property type="term" value="C:cell envelope"/>
    <property type="evidence" value="ECO:0007669"/>
    <property type="project" value="UniProtKB-SubCell"/>
</dbReference>
<gene>
    <name evidence="6" type="ORF">D1639_04750</name>
</gene>
<comment type="caution">
    <text evidence="6">The sequence shown here is derived from an EMBL/GenBank/DDBJ whole genome shotgun (WGS) entry which is preliminary data.</text>
</comment>
<dbReference type="NCBIfam" id="TIGR02543">
    <property type="entry name" value="List_Bact_rpt"/>
    <property type="match status" value="1"/>
</dbReference>
<sequence length="777" mass="80855">MQVPDAGALQRDSGEAMMREDAVSRCLRSTRAKAVAHAAALAAFAVFFAFSLVLIGPLRQEGAADEAARGPAHPAIEDEYADALETQGAPITVTLANQATGQTHIVQTFIGRITLPEPSSLGFSEPLPGALFVGWSSDAAGTSNVYAANQVYPDNGTNSAKLKGDATVYAIWLLPGQSDVTQRACYYIRLDGRIPFEPGGNGTASYAPAGTLASLTGTVRRPVAIANNLEAVASDILAAPADTDVASVLADYGAAFDPQTQKVLWYVVKPRNGSASAWNVNGIVMDKGSHLLAYEPNGGCSNVPDARAYAVGQTVAIDAQRPTRPGFTFQGWSHDPAADFAAYGAGASAALTMPDENVTLYALWKPVRVEVTYVADPQAGGAVGTSVDTVEALSGEGITGSTATPADGYVFVGWYKGAQLVQNQPALDAQTATDNADRSGGLVVPTQFQARFEAAKPAISVRKAVVNSPRNGSYYQVGETVSFRVEVANEGNVALDNIVLSDTLSQLDPVESLQPGESASRSYEYTVTSEDAQRGAVSNVAVATASAPSMGDVEVASAPASCSVLAKENPPQKAYVLFGAYPQAGGTVDRSYELVNADTGEGLEAVTASEGEGYDFSGWYTYDGQLVSDQPRLSAEVMAAASRAHPGRSAWEPMLFVAYFRESDDKGKPPDDPHEPSSPAQPDEPQVPGATVKEPTDDADAALQAPASDGAGADAGTESSPDATRDERTGQDSAKSRPAASTALVRSGDGLFDEAVFVIGMLAAAAFCCGGFALRRF</sequence>
<dbReference type="Pfam" id="PF24346">
    <property type="entry name" value="DUF7507"/>
    <property type="match status" value="1"/>
</dbReference>
<keyword evidence="3" id="KW-0812">Transmembrane</keyword>
<dbReference type="InterPro" id="IPR055354">
    <property type="entry name" value="DUF7507"/>
</dbReference>
<feature type="domain" description="DUF7507" evidence="5">
    <location>
        <begin position="456"/>
        <end position="553"/>
    </location>
</feature>
<dbReference type="InterPro" id="IPR042229">
    <property type="entry name" value="Listeria/Bacterioides_rpt_sf"/>
</dbReference>
<accession>A0A7C9NSI0</accession>
<dbReference type="EMBL" id="QWKH01000024">
    <property type="protein sequence ID" value="NBI34349.1"/>
    <property type="molecule type" value="Genomic_DNA"/>
</dbReference>
<feature type="domain" description="Bacterial repeat" evidence="4">
    <location>
        <begin position="376"/>
        <end position="421"/>
    </location>
</feature>
<evidence type="ECO:0000256" key="1">
    <source>
        <dbReference type="ARBA" id="ARBA00004196"/>
    </source>
</evidence>
<organism evidence="6">
    <name type="scientific">Muribaculaceae bacterium Z82</name>
    <dbReference type="NCBI Taxonomy" id="2304548"/>
    <lineage>
        <taxon>Bacteria</taxon>
        <taxon>Pseudomonadati</taxon>
        <taxon>Bacteroidota</taxon>
        <taxon>Bacteroidia</taxon>
        <taxon>Bacteroidales</taxon>
        <taxon>Muribaculaceae</taxon>
    </lineage>
</organism>
<keyword evidence="3" id="KW-0472">Membrane</keyword>
<evidence type="ECO:0000259" key="5">
    <source>
        <dbReference type="Pfam" id="PF24346"/>
    </source>
</evidence>